<name>A0A6C0GTU0_9BACT</name>
<evidence type="ECO:0000313" key="1">
    <source>
        <dbReference type="EMBL" id="QHT71327.1"/>
    </source>
</evidence>
<evidence type="ECO:0000313" key="2">
    <source>
        <dbReference type="Proteomes" id="UP000480178"/>
    </source>
</evidence>
<accession>A0A6C0GTU0</accession>
<organism evidence="1 2">
    <name type="scientific">Rhodocytophaga rosea</name>
    <dbReference type="NCBI Taxonomy" id="2704465"/>
    <lineage>
        <taxon>Bacteria</taxon>
        <taxon>Pseudomonadati</taxon>
        <taxon>Bacteroidota</taxon>
        <taxon>Cytophagia</taxon>
        <taxon>Cytophagales</taxon>
        <taxon>Rhodocytophagaceae</taxon>
        <taxon>Rhodocytophaga</taxon>
    </lineage>
</organism>
<reference evidence="1 2" key="1">
    <citation type="submission" date="2020-01" db="EMBL/GenBank/DDBJ databases">
        <authorList>
            <person name="Kim M.K."/>
        </authorList>
    </citation>
    <scope>NUCLEOTIDE SEQUENCE [LARGE SCALE GENOMIC DNA]</scope>
    <source>
        <strain evidence="1 2">172606-1</strain>
    </source>
</reference>
<sequence length="87" mass="10071">MERLPADKASTNNPPLYLSDMALYKIKLIKNISAREAWIPVNAHDIAQARNAATLKCTKTEFIPDYNSLQVIDEEEYELICRQEFRK</sequence>
<gene>
    <name evidence="1" type="ORF">GXP67_34065</name>
</gene>
<proteinExistence type="predicted"/>
<keyword evidence="2" id="KW-1185">Reference proteome</keyword>
<dbReference type="RefSeq" id="WP_162447266.1">
    <property type="nucleotide sequence ID" value="NZ_CP048222.1"/>
</dbReference>
<dbReference type="KEGG" id="rhoz:GXP67_34065"/>
<protein>
    <submittedName>
        <fullName evidence="1">Uncharacterized protein</fullName>
    </submittedName>
</protein>
<dbReference type="AlphaFoldDB" id="A0A6C0GTU0"/>
<dbReference type="Proteomes" id="UP000480178">
    <property type="component" value="Chromosome"/>
</dbReference>
<dbReference type="EMBL" id="CP048222">
    <property type="protein sequence ID" value="QHT71327.1"/>
    <property type="molecule type" value="Genomic_DNA"/>
</dbReference>